<dbReference type="PANTHER" id="PTHR43280">
    <property type="entry name" value="ARAC-FAMILY TRANSCRIPTIONAL REGULATOR"/>
    <property type="match status" value="1"/>
</dbReference>
<comment type="caution">
    <text evidence="5">The sequence shown here is derived from an EMBL/GenBank/DDBJ whole genome shotgun (WGS) entry which is preliminary data.</text>
</comment>
<evidence type="ECO:0000256" key="3">
    <source>
        <dbReference type="ARBA" id="ARBA00023163"/>
    </source>
</evidence>
<dbReference type="Pfam" id="PF12833">
    <property type="entry name" value="HTH_18"/>
    <property type="match status" value="1"/>
</dbReference>
<dbReference type="PROSITE" id="PS01124">
    <property type="entry name" value="HTH_ARAC_FAMILY_2"/>
    <property type="match status" value="1"/>
</dbReference>
<organism evidence="5 6">
    <name type="scientific">Paenibacillus melissococcoides</name>
    <dbReference type="NCBI Taxonomy" id="2912268"/>
    <lineage>
        <taxon>Bacteria</taxon>
        <taxon>Bacillati</taxon>
        <taxon>Bacillota</taxon>
        <taxon>Bacilli</taxon>
        <taxon>Bacillales</taxon>
        <taxon>Paenibacillaceae</taxon>
        <taxon>Paenibacillus</taxon>
    </lineage>
</organism>
<protein>
    <submittedName>
        <fullName evidence="5">AraC family transcriptional regulator</fullName>
    </submittedName>
</protein>
<keyword evidence="3" id="KW-0804">Transcription</keyword>
<evidence type="ECO:0000313" key="5">
    <source>
        <dbReference type="EMBL" id="CAH8244953.1"/>
    </source>
</evidence>
<dbReference type="Gene3D" id="2.60.120.10">
    <property type="entry name" value="Jelly Rolls"/>
    <property type="match status" value="1"/>
</dbReference>
<dbReference type="EMBL" id="CALYLO010000002">
    <property type="protein sequence ID" value="CAH8244953.1"/>
    <property type="molecule type" value="Genomic_DNA"/>
</dbReference>
<dbReference type="InterPro" id="IPR009057">
    <property type="entry name" value="Homeodomain-like_sf"/>
</dbReference>
<dbReference type="PRINTS" id="PR00032">
    <property type="entry name" value="HTHARAC"/>
</dbReference>
<reference evidence="5" key="1">
    <citation type="submission" date="2022-06" db="EMBL/GenBank/DDBJ databases">
        <authorList>
            <person name="Dietemann V."/>
            <person name="Ory F."/>
            <person name="Dainat B."/>
            <person name="Oberhansli S."/>
        </authorList>
    </citation>
    <scope>NUCLEOTIDE SEQUENCE</scope>
    <source>
        <strain evidence="5">Ena-SAMPLE-TAB-26-04-2022-14:26:32:270-5432</strain>
    </source>
</reference>
<dbReference type="CDD" id="cd02208">
    <property type="entry name" value="cupin_RmlC-like"/>
    <property type="match status" value="1"/>
</dbReference>
<keyword evidence="1" id="KW-0805">Transcription regulation</keyword>
<dbReference type="SUPFAM" id="SSF51182">
    <property type="entry name" value="RmlC-like cupins"/>
    <property type="match status" value="1"/>
</dbReference>
<dbReference type="Gene3D" id="1.10.10.60">
    <property type="entry name" value="Homeodomain-like"/>
    <property type="match status" value="2"/>
</dbReference>
<dbReference type="InterPro" id="IPR014710">
    <property type="entry name" value="RmlC-like_jellyroll"/>
</dbReference>
<feature type="domain" description="HTH araC/xylS-type" evidence="4">
    <location>
        <begin position="186"/>
        <end position="284"/>
    </location>
</feature>
<dbReference type="SUPFAM" id="SSF46689">
    <property type="entry name" value="Homeodomain-like"/>
    <property type="match status" value="2"/>
</dbReference>
<evidence type="ECO:0000256" key="2">
    <source>
        <dbReference type="ARBA" id="ARBA00023125"/>
    </source>
</evidence>
<dbReference type="InterPro" id="IPR018060">
    <property type="entry name" value="HTH_AraC"/>
</dbReference>
<accession>A0ABM9G048</accession>
<dbReference type="InterPro" id="IPR013096">
    <property type="entry name" value="Cupin_2"/>
</dbReference>
<sequence>MMNYKHELITRDENLPIKIIVRSTNNRKFIPRHWHNSVEILYVLSGRVDKIFVDGTEHTANQGDIVVINSNATHSFSLDPGKERKDVTILIPYDFLKANFYNMDQYAFDCISINEKNEQKIMQFNQMRKNLDEIVSAFINKESDHLAPIKITSLSYELIYILLTYFKKEKKYVGVIKSTKYLERLTRITNFIKENYKQKLSIDIISSEFGLSPTYLSRLFMKYIGTTVFDYINAIRLERSYHFLMNTDLSILQIALENGFPNEKSFNRVFKAAYHVTPSQYRKMNKRREGKLQAYKKNADNV</sequence>
<dbReference type="Proteomes" id="UP001154322">
    <property type="component" value="Unassembled WGS sequence"/>
</dbReference>
<dbReference type="RefSeq" id="WP_249725575.1">
    <property type="nucleotide sequence ID" value="NZ_AP031286.1"/>
</dbReference>
<dbReference type="SMART" id="SM00342">
    <property type="entry name" value="HTH_ARAC"/>
    <property type="match status" value="1"/>
</dbReference>
<name>A0ABM9G048_9BACL</name>
<evidence type="ECO:0000256" key="1">
    <source>
        <dbReference type="ARBA" id="ARBA00023015"/>
    </source>
</evidence>
<dbReference type="InterPro" id="IPR020449">
    <property type="entry name" value="Tscrpt_reg_AraC-type_HTH"/>
</dbReference>
<gene>
    <name evidence="5" type="ORF">WJ0W_002183</name>
</gene>
<evidence type="ECO:0000313" key="6">
    <source>
        <dbReference type="Proteomes" id="UP001154322"/>
    </source>
</evidence>
<proteinExistence type="predicted"/>
<dbReference type="PANTHER" id="PTHR43280:SF2">
    <property type="entry name" value="HTH-TYPE TRANSCRIPTIONAL REGULATOR EXSA"/>
    <property type="match status" value="1"/>
</dbReference>
<keyword evidence="6" id="KW-1185">Reference proteome</keyword>
<evidence type="ECO:0000259" key="4">
    <source>
        <dbReference type="PROSITE" id="PS01124"/>
    </source>
</evidence>
<dbReference type="InterPro" id="IPR011051">
    <property type="entry name" value="RmlC_Cupin_sf"/>
</dbReference>
<keyword evidence="2" id="KW-0238">DNA-binding</keyword>
<dbReference type="Pfam" id="PF07883">
    <property type="entry name" value="Cupin_2"/>
    <property type="match status" value="1"/>
</dbReference>